<evidence type="ECO:0000256" key="2">
    <source>
        <dbReference type="SAM" id="MobiDB-lite"/>
    </source>
</evidence>
<dbReference type="AlphaFoldDB" id="A0A7S2D053"/>
<feature type="coiled-coil region" evidence="1">
    <location>
        <begin position="179"/>
        <end position="231"/>
    </location>
</feature>
<protein>
    <submittedName>
        <fullName evidence="3">Uncharacterized protein</fullName>
    </submittedName>
</protein>
<gene>
    <name evidence="3" type="ORF">CBRE1094_LOCUS12315</name>
</gene>
<accession>A0A7S2D053</accession>
<keyword evidence="1" id="KW-0175">Coiled coil</keyword>
<name>A0A7S2D053_9EUKA</name>
<reference evidence="3" key="1">
    <citation type="submission" date="2021-01" db="EMBL/GenBank/DDBJ databases">
        <authorList>
            <person name="Corre E."/>
            <person name="Pelletier E."/>
            <person name="Niang G."/>
            <person name="Scheremetjew M."/>
            <person name="Finn R."/>
            <person name="Kale V."/>
            <person name="Holt S."/>
            <person name="Cochrane G."/>
            <person name="Meng A."/>
            <person name="Brown T."/>
            <person name="Cohen L."/>
        </authorList>
    </citation>
    <scope>NUCLEOTIDE SEQUENCE</scope>
    <source>
        <strain evidence="3">UTEX LB 985</strain>
    </source>
</reference>
<proteinExistence type="predicted"/>
<organism evidence="3">
    <name type="scientific">Haptolina brevifila</name>
    <dbReference type="NCBI Taxonomy" id="156173"/>
    <lineage>
        <taxon>Eukaryota</taxon>
        <taxon>Haptista</taxon>
        <taxon>Haptophyta</taxon>
        <taxon>Prymnesiophyceae</taxon>
        <taxon>Prymnesiales</taxon>
        <taxon>Prymnesiaceae</taxon>
        <taxon>Haptolina</taxon>
    </lineage>
</organism>
<evidence type="ECO:0000256" key="1">
    <source>
        <dbReference type="SAM" id="Coils"/>
    </source>
</evidence>
<feature type="region of interest" description="Disordered" evidence="2">
    <location>
        <begin position="324"/>
        <end position="370"/>
    </location>
</feature>
<sequence>MRLGKPMEASVGLLKLLGLDDVAEGEPKVDLHALAHSTDAQLVEEIAAAEGSDIPGVLGWTDLQWVHYIYGKRVIKPGTEEVNGTDRVNNERPIPPEGSELAEILDAGRDATQMTAIMNAPIVTTAGLHRAHVLALRLYSSPLFEKINKPLHDGCSPERPHPYPAMVVVLIDALRKLRIAQAEERMQAATAKADAEAAVEAAKVAEDDDMLAAAQASAAEATATAERLSNQIFWRGVCALSNEFKQRGGTEIGFISLTRDRALAQEQALSQHFALEQARQMEIADLANQRESARAHAAALAAEGGSFSNGHGSCSFTHASGSFTHGSSSGSFVRERRVSQDSMGGGERRVSQESMGGRSVEGFSERPPLRRLDSQLGGGGLPAATPAGETPMLLLKVRAEFGGDGEDAPSDISAFSVFPREQEMVFPPGCYLEHKREWLETIDQLKTGGMEGQAKVVECAPHMPRGVREGAGHKEKVAK</sequence>
<dbReference type="EMBL" id="HBGU01022568">
    <property type="protein sequence ID" value="CAD9438293.1"/>
    <property type="molecule type" value="Transcribed_RNA"/>
</dbReference>
<evidence type="ECO:0000313" key="3">
    <source>
        <dbReference type="EMBL" id="CAD9438293.1"/>
    </source>
</evidence>